<evidence type="ECO:0000256" key="1">
    <source>
        <dbReference type="ARBA" id="ARBA00001286"/>
    </source>
</evidence>
<dbReference type="GO" id="GO:0006307">
    <property type="term" value="P:DNA alkylation repair"/>
    <property type="evidence" value="ECO:0007669"/>
    <property type="project" value="UniProtKB-UniRule"/>
</dbReference>
<evidence type="ECO:0000313" key="13">
    <source>
        <dbReference type="Proteomes" id="UP000824072"/>
    </source>
</evidence>
<keyword evidence="4 9" id="KW-0489">Methyltransferase</keyword>
<evidence type="ECO:0000256" key="6">
    <source>
        <dbReference type="ARBA" id="ARBA00022763"/>
    </source>
</evidence>
<feature type="active site" description="Nucleophile; methyl group acceptor" evidence="9">
    <location>
        <position position="125"/>
    </location>
</feature>
<gene>
    <name evidence="12" type="ORF">IAB02_08400</name>
</gene>
<reference evidence="12" key="1">
    <citation type="submission" date="2020-10" db="EMBL/GenBank/DDBJ databases">
        <authorList>
            <person name="Gilroy R."/>
        </authorList>
    </citation>
    <scope>NUCLEOTIDE SEQUENCE</scope>
    <source>
        <strain evidence="12">ChiHcec3-11533</strain>
    </source>
</reference>
<evidence type="ECO:0000313" key="12">
    <source>
        <dbReference type="EMBL" id="HIU34569.1"/>
    </source>
</evidence>
<evidence type="ECO:0000256" key="8">
    <source>
        <dbReference type="ARBA" id="ARBA00049348"/>
    </source>
</evidence>
<dbReference type="SUPFAM" id="SSF53155">
    <property type="entry name" value="Methylated DNA-protein cysteine methyltransferase domain"/>
    <property type="match status" value="1"/>
</dbReference>
<dbReference type="InterPro" id="IPR036631">
    <property type="entry name" value="MGMT_N_sf"/>
</dbReference>
<comment type="caution">
    <text evidence="12">The sequence shown here is derived from an EMBL/GenBank/DDBJ whole genome shotgun (WGS) entry which is preliminary data.</text>
</comment>
<name>A0A9D1LCE5_9FIRM</name>
<protein>
    <recommendedName>
        <fullName evidence="9">Methylated-DNA--protein-cysteine methyltransferase</fullName>
        <ecNumber evidence="9">2.1.1.63</ecNumber>
    </recommendedName>
    <alternativeName>
        <fullName evidence="9">6-O-methylguanine-DNA methyltransferase</fullName>
        <shortName evidence="9">MGMT</shortName>
    </alternativeName>
    <alternativeName>
        <fullName evidence="9">O-6-methylguanine-DNA-alkyltransferase</fullName>
    </alternativeName>
</protein>
<accession>A0A9D1LCE5</accession>
<dbReference type="GO" id="GO:0005737">
    <property type="term" value="C:cytoplasm"/>
    <property type="evidence" value="ECO:0007669"/>
    <property type="project" value="UniProtKB-SubCell"/>
</dbReference>
<dbReference type="GO" id="GO:0003908">
    <property type="term" value="F:methylated-DNA-[protein]-cysteine S-methyltransferase activity"/>
    <property type="evidence" value="ECO:0007669"/>
    <property type="project" value="UniProtKB-UniRule"/>
</dbReference>
<dbReference type="Pfam" id="PF02870">
    <property type="entry name" value="Methyltransf_1N"/>
    <property type="match status" value="1"/>
</dbReference>
<dbReference type="AlphaFoldDB" id="A0A9D1LCE5"/>
<evidence type="ECO:0000256" key="7">
    <source>
        <dbReference type="ARBA" id="ARBA00023204"/>
    </source>
</evidence>
<keyword evidence="6 9" id="KW-0227">DNA damage</keyword>
<dbReference type="GO" id="GO:0032259">
    <property type="term" value="P:methylation"/>
    <property type="evidence" value="ECO:0007669"/>
    <property type="project" value="UniProtKB-KW"/>
</dbReference>
<evidence type="ECO:0000256" key="5">
    <source>
        <dbReference type="ARBA" id="ARBA00022679"/>
    </source>
</evidence>
<dbReference type="NCBIfam" id="TIGR00589">
    <property type="entry name" value="ogt"/>
    <property type="match status" value="1"/>
</dbReference>
<evidence type="ECO:0000259" key="11">
    <source>
        <dbReference type="Pfam" id="PF02870"/>
    </source>
</evidence>
<dbReference type="Proteomes" id="UP000824072">
    <property type="component" value="Unassembled WGS sequence"/>
</dbReference>
<dbReference type="HAMAP" id="MF_00772">
    <property type="entry name" value="OGT"/>
    <property type="match status" value="1"/>
</dbReference>
<evidence type="ECO:0000256" key="9">
    <source>
        <dbReference type="HAMAP-Rule" id="MF_00772"/>
    </source>
</evidence>
<dbReference type="Pfam" id="PF01035">
    <property type="entry name" value="DNA_binding_1"/>
    <property type="match status" value="1"/>
</dbReference>
<evidence type="ECO:0000259" key="10">
    <source>
        <dbReference type="Pfam" id="PF01035"/>
    </source>
</evidence>
<sequence length="157" mass="17386">MQPDWKRRQLETSIGPVCLAVDETGVTFLGFGRWEEPVAQEACSLLDQAERELSEYLCGLRRSFSVPLHPSGTDFQMRVWALLREIPYGRTVSYGEIARRLGNPQAARAVGLANNRNPICIMIPCHRVIGANGNLVGYGGGLPVKSALLELEKRHVV</sequence>
<comment type="function">
    <text evidence="9">Involved in the cellular defense against the biological effects of O6-methylguanine (O6-MeG) and O4-methylthymine (O4-MeT) in DNA. Repairs the methylated nucleobase in DNA by stoichiometrically transferring the methyl group to a cysteine residue in the enzyme. This is a suicide reaction: the enzyme is irreversibly inactivated.</text>
</comment>
<dbReference type="InterPro" id="IPR001497">
    <property type="entry name" value="MethylDNA_cys_MeTrfase_AS"/>
</dbReference>
<feature type="domain" description="Methylated-DNA-[protein]-cysteine S-methyltransferase DNA binding" evidence="10">
    <location>
        <begin position="74"/>
        <end position="153"/>
    </location>
</feature>
<comment type="catalytic activity">
    <reaction evidence="8 9">
        <text>a 6-O-methyl-2'-deoxyguanosine in DNA + L-cysteinyl-[protein] = S-methyl-L-cysteinyl-[protein] + a 2'-deoxyguanosine in DNA</text>
        <dbReference type="Rhea" id="RHEA:24000"/>
        <dbReference type="Rhea" id="RHEA-COMP:10131"/>
        <dbReference type="Rhea" id="RHEA-COMP:10132"/>
        <dbReference type="Rhea" id="RHEA-COMP:11367"/>
        <dbReference type="Rhea" id="RHEA-COMP:11368"/>
        <dbReference type="ChEBI" id="CHEBI:29950"/>
        <dbReference type="ChEBI" id="CHEBI:82612"/>
        <dbReference type="ChEBI" id="CHEBI:85445"/>
        <dbReference type="ChEBI" id="CHEBI:85448"/>
        <dbReference type="EC" id="2.1.1.63"/>
    </reaction>
</comment>
<dbReference type="EC" id="2.1.1.63" evidence="9"/>
<evidence type="ECO:0000256" key="2">
    <source>
        <dbReference type="ARBA" id="ARBA00008711"/>
    </source>
</evidence>
<comment type="miscellaneous">
    <text evidence="9">This enzyme catalyzes only one turnover and therefore is not strictly catalytic. According to one definition, an enzyme is a biocatalyst that acts repeatedly and over many reaction cycles.</text>
</comment>
<dbReference type="PANTHER" id="PTHR10815:SF5">
    <property type="entry name" value="METHYLATED-DNA--PROTEIN-CYSTEINE METHYLTRANSFERASE"/>
    <property type="match status" value="1"/>
</dbReference>
<feature type="domain" description="Methylguanine DNA methyltransferase ribonuclease-like" evidence="11">
    <location>
        <begin position="10"/>
        <end position="69"/>
    </location>
</feature>
<comment type="subcellular location">
    <subcellularLocation>
        <location evidence="9">Cytoplasm</location>
    </subcellularLocation>
</comment>
<dbReference type="PANTHER" id="PTHR10815">
    <property type="entry name" value="METHYLATED-DNA--PROTEIN-CYSTEINE METHYLTRANSFERASE"/>
    <property type="match status" value="1"/>
</dbReference>
<dbReference type="InterPro" id="IPR036217">
    <property type="entry name" value="MethylDNA_cys_MeTrfase_DNAb"/>
</dbReference>
<dbReference type="CDD" id="cd06445">
    <property type="entry name" value="ATase"/>
    <property type="match status" value="1"/>
</dbReference>
<comment type="catalytic activity">
    <reaction evidence="1 9">
        <text>a 4-O-methyl-thymidine in DNA + L-cysteinyl-[protein] = a thymidine in DNA + S-methyl-L-cysteinyl-[protein]</text>
        <dbReference type="Rhea" id="RHEA:53428"/>
        <dbReference type="Rhea" id="RHEA-COMP:10131"/>
        <dbReference type="Rhea" id="RHEA-COMP:10132"/>
        <dbReference type="Rhea" id="RHEA-COMP:13555"/>
        <dbReference type="Rhea" id="RHEA-COMP:13556"/>
        <dbReference type="ChEBI" id="CHEBI:29950"/>
        <dbReference type="ChEBI" id="CHEBI:82612"/>
        <dbReference type="ChEBI" id="CHEBI:137386"/>
        <dbReference type="ChEBI" id="CHEBI:137387"/>
        <dbReference type="EC" id="2.1.1.63"/>
    </reaction>
</comment>
<comment type="similarity">
    <text evidence="2 9">Belongs to the MGMT family.</text>
</comment>
<evidence type="ECO:0000256" key="4">
    <source>
        <dbReference type="ARBA" id="ARBA00022603"/>
    </source>
</evidence>
<dbReference type="FunFam" id="1.10.10.10:FF:000214">
    <property type="entry name" value="Methylated-DNA--protein-cysteine methyltransferase"/>
    <property type="match status" value="1"/>
</dbReference>
<keyword evidence="3 9" id="KW-0963">Cytoplasm</keyword>
<dbReference type="InterPro" id="IPR023546">
    <property type="entry name" value="MGMT"/>
</dbReference>
<dbReference type="InterPro" id="IPR036388">
    <property type="entry name" value="WH-like_DNA-bd_sf"/>
</dbReference>
<reference evidence="12" key="2">
    <citation type="journal article" date="2021" name="PeerJ">
        <title>Extensive microbial diversity within the chicken gut microbiome revealed by metagenomics and culture.</title>
        <authorList>
            <person name="Gilroy R."/>
            <person name="Ravi A."/>
            <person name="Getino M."/>
            <person name="Pursley I."/>
            <person name="Horton D.L."/>
            <person name="Alikhan N.F."/>
            <person name="Baker D."/>
            <person name="Gharbi K."/>
            <person name="Hall N."/>
            <person name="Watson M."/>
            <person name="Adriaenssens E.M."/>
            <person name="Foster-Nyarko E."/>
            <person name="Jarju S."/>
            <person name="Secka A."/>
            <person name="Antonio M."/>
            <person name="Oren A."/>
            <person name="Chaudhuri R.R."/>
            <person name="La Ragione R."/>
            <person name="Hildebrand F."/>
            <person name="Pallen M.J."/>
        </authorList>
    </citation>
    <scope>NUCLEOTIDE SEQUENCE</scope>
    <source>
        <strain evidence="12">ChiHcec3-11533</strain>
    </source>
</reference>
<dbReference type="SUPFAM" id="SSF46767">
    <property type="entry name" value="Methylated DNA-protein cysteine methyltransferase, C-terminal domain"/>
    <property type="match status" value="1"/>
</dbReference>
<keyword evidence="7 9" id="KW-0234">DNA repair</keyword>
<keyword evidence="5 9" id="KW-0808">Transferase</keyword>
<dbReference type="InterPro" id="IPR008332">
    <property type="entry name" value="MethylG_MeTrfase_N"/>
</dbReference>
<proteinExistence type="inferred from homology"/>
<organism evidence="12 13">
    <name type="scientific">Candidatus Pullichristensenella excrementigallinarum</name>
    <dbReference type="NCBI Taxonomy" id="2840907"/>
    <lineage>
        <taxon>Bacteria</taxon>
        <taxon>Bacillati</taxon>
        <taxon>Bacillota</taxon>
        <taxon>Clostridia</taxon>
        <taxon>Candidatus Pullichristensenella</taxon>
    </lineage>
</organism>
<dbReference type="Gene3D" id="1.10.10.10">
    <property type="entry name" value="Winged helix-like DNA-binding domain superfamily/Winged helix DNA-binding domain"/>
    <property type="match status" value="1"/>
</dbReference>
<dbReference type="EMBL" id="DVMU01000186">
    <property type="protein sequence ID" value="HIU34569.1"/>
    <property type="molecule type" value="Genomic_DNA"/>
</dbReference>
<evidence type="ECO:0000256" key="3">
    <source>
        <dbReference type="ARBA" id="ARBA00022490"/>
    </source>
</evidence>
<dbReference type="InterPro" id="IPR014048">
    <property type="entry name" value="MethylDNA_cys_MeTrfase_DNA-bd"/>
</dbReference>
<dbReference type="PROSITE" id="PS00374">
    <property type="entry name" value="MGMT"/>
    <property type="match status" value="1"/>
</dbReference>
<dbReference type="Gene3D" id="3.30.160.70">
    <property type="entry name" value="Methylated DNA-protein cysteine methyltransferase domain"/>
    <property type="match status" value="1"/>
</dbReference>